<dbReference type="Pfam" id="PF13489">
    <property type="entry name" value="Methyltransf_23"/>
    <property type="match status" value="1"/>
</dbReference>
<sequence length="350" mass="39183">MMNSSENWPEQDLEWLGKCPACGGEHRSQLFAGLRDLAFQVAPGTWTMWRCLGCEAAYLDPRPSENSIGRAYQNYYTHKQPRSAISDRRKRIKIRRQMGYYNAHYGYDFPGAWPFGKFIFKLDHAKASRADYAIRHLPAPSRKDAMVLDIGCGNGSFLLTARDLGYAAVGLEPDGDAVKRGLAAGLDVRLGLLPDSGLPKSSFDYIFLNHVFEHLHRPREAAAEILSLLRPGGRVWLSQPNLNAIGLSLFGEFWRGLETPRHLCLYTCKSLTRVLHEAGFIDIKMLPAEAVAESYFRQSLAMQQGLNPQQTESPPGWEIDGKKQARAADKAAFRTPERGESLAMTARRPG</sequence>
<dbReference type="RefSeq" id="WP_284256087.1">
    <property type="nucleotide sequence ID" value="NZ_BSOS01000005.1"/>
</dbReference>
<dbReference type="SUPFAM" id="SSF53335">
    <property type="entry name" value="S-adenosyl-L-methionine-dependent methyltransferases"/>
    <property type="match status" value="1"/>
</dbReference>
<reference evidence="3" key="1">
    <citation type="journal article" date="2019" name="Int. J. Syst. Evol. Microbiol.">
        <title>The Global Catalogue of Microorganisms (GCM) 10K type strain sequencing project: providing services to taxonomists for standard genome sequencing and annotation.</title>
        <authorList>
            <consortium name="The Broad Institute Genomics Platform"/>
            <consortium name="The Broad Institute Genome Sequencing Center for Infectious Disease"/>
            <person name="Wu L."/>
            <person name="Ma J."/>
        </authorList>
    </citation>
    <scope>NUCLEOTIDE SEQUENCE [LARGE SCALE GENOMIC DNA]</scope>
    <source>
        <strain evidence="3">NBRC 112502</strain>
    </source>
</reference>
<keyword evidence="3" id="KW-1185">Reference proteome</keyword>
<dbReference type="Gene3D" id="3.40.50.150">
    <property type="entry name" value="Vaccinia Virus protein VP39"/>
    <property type="match status" value="1"/>
</dbReference>
<feature type="region of interest" description="Disordered" evidence="1">
    <location>
        <begin position="305"/>
        <end position="350"/>
    </location>
</feature>
<dbReference type="EMBL" id="BSOS01000005">
    <property type="protein sequence ID" value="GLR65586.1"/>
    <property type="molecule type" value="Genomic_DNA"/>
</dbReference>
<gene>
    <name evidence="2" type="ORF">GCM10010909_02640</name>
</gene>
<organism evidence="2 3">
    <name type="scientific">Acidocella aquatica</name>
    <dbReference type="NCBI Taxonomy" id="1922313"/>
    <lineage>
        <taxon>Bacteria</taxon>
        <taxon>Pseudomonadati</taxon>
        <taxon>Pseudomonadota</taxon>
        <taxon>Alphaproteobacteria</taxon>
        <taxon>Acetobacterales</taxon>
        <taxon>Acidocellaceae</taxon>
        <taxon>Acidocella</taxon>
    </lineage>
</organism>
<evidence type="ECO:0000313" key="3">
    <source>
        <dbReference type="Proteomes" id="UP001156641"/>
    </source>
</evidence>
<accession>A0ABQ5ZZE9</accession>
<protein>
    <recommendedName>
        <fullName evidence="4">Class I SAM-dependent methyltransferase</fullName>
    </recommendedName>
</protein>
<comment type="caution">
    <text evidence="2">The sequence shown here is derived from an EMBL/GenBank/DDBJ whole genome shotgun (WGS) entry which is preliminary data.</text>
</comment>
<dbReference type="InterPro" id="IPR029063">
    <property type="entry name" value="SAM-dependent_MTases_sf"/>
</dbReference>
<dbReference type="PANTHER" id="PTHR43861">
    <property type="entry name" value="TRANS-ACONITATE 2-METHYLTRANSFERASE-RELATED"/>
    <property type="match status" value="1"/>
</dbReference>
<name>A0ABQ5ZZE9_9PROT</name>
<dbReference type="Proteomes" id="UP001156641">
    <property type="component" value="Unassembled WGS sequence"/>
</dbReference>
<evidence type="ECO:0000313" key="2">
    <source>
        <dbReference type="EMBL" id="GLR65586.1"/>
    </source>
</evidence>
<evidence type="ECO:0000256" key="1">
    <source>
        <dbReference type="SAM" id="MobiDB-lite"/>
    </source>
</evidence>
<proteinExistence type="predicted"/>
<feature type="compositionally biased region" description="Basic and acidic residues" evidence="1">
    <location>
        <begin position="319"/>
        <end position="340"/>
    </location>
</feature>
<evidence type="ECO:0008006" key="4">
    <source>
        <dbReference type="Google" id="ProtNLM"/>
    </source>
</evidence>
<dbReference type="CDD" id="cd02440">
    <property type="entry name" value="AdoMet_MTases"/>
    <property type="match status" value="1"/>
</dbReference>
<dbReference type="PANTHER" id="PTHR43861:SF6">
    <property type="entry name" value="METHYLTRANSFERASE TYPE 11"/>
    <property type="match status" value="1"/>
</dbReference>